<dbReference type="eggNOG" id="KOG3106">
    <property type="taxonomic scope" value="Eukaryota"/>
</dbReference>
<evidence type="ECO:0000256" key="3">
    <source>
        <dbReference type="ARBA" id="ARBA00022448"/>
    </source>
</evidence>
<keyword evidence="7" id="KW-0653">Protein transport</keyword>
<gene>
    <name evidence="12" type="ORF">GNI_024750</name>
</gene>
<dbReference type="OMA" id="YILLPCI"/>
<evidence type="ECO:0000256" key="2">
    <source>
        <dbReference type="ARBA" id="ARBA00010120"/>
    </source>
</evidence>
<name>A0A023BBF1_GRENI</name>
<evidence type="ECO:0000256" key="7">
    <source>
        <dbReference type="ARBA" id="ARBA00022927"/>
    </source>
</evidence>
<keyword evidence="5" id="KW-0256">Endoplasmic reticulum</keyword>
<comment type="subcellular location">
    <subcellularLocation>
        <location evidence="1">Endoplasmic reticulum membrane</location>
        <topology evidence="1">Multi-pass membrane protein</topology>
    </subcellularLocation>
</comment>
<keyword evidence="8 11" id="KW-1133">Transmembrane helix</keyword>
<organism evidence="12 13">
    <name type="scientific">Gregarina niphandrodes</name>
    <name type="common">Septate eugregarine</name>
    <dbReference type="NCBI Taxonomy" id="110365"/>
    <lineage>
        <taxon>Eukaryota</taxon>
        <taxon>Sar</taxon>
        <taxon>Alveolata</taxon>
        <taxon>Apicomplexa</taxon>
        <taxon>Conoidasida</taxon>
        <taxon>Gregarinasina</taxon>
        <taxon>Eugregarinorida</taxon>
        <taxon>Gregarinidae</taxon>
        <taxon>Gregarina</taxon>
    </lineage>
</organism>
<dbReference type="GO" id="GO:0046923">
    <property type="term" value="F:ER retention sequence binding"/>
    <property type="evidence" value="ECO:0007669"/>
    <property type="project" value="InterPro"/>
</dbReference>
<feature type="transmembrane region" description="Helical" evidence="11">
    <location>
        <begin position="191"/>
        <end position="215"/>
    </location>
</feature>
<evidence type="ECO:0000256" key="10">
    <source>
        <dbReference type="ARBA" id="ARBA00023170"/>
    </source>
</evidence>
<evidence type="ECO:0000256" key="5">
    <source>
        <dbReference type="ARBA" id="ARBA00022824"/>
    </source>
</evidence>
<keyword evidence="6" id="KW-0931">ER-Golgi transport</keyword>
<dbReference type="InterPro" id="IPR000133">
    <property type="entry name" value="ER_ret_rcpt"/>
</dbReference>
<dbReference type="Proteomes" id="UP000019763">
    <property type="component" value="Unassembled WGS sequence"/>
</dbReference>
<reference evidence="12" key="1">
    <citation type="submission" date="2013-12" db="EMBL/GenBank/DDBJ databases">
        <authorList>
            <person name="Omoto C.K."/>
            <person name="Sibley D."/>
            <person name="Venepally P."/>
            <person name="Hadjithomas M."/>
            <person name="Karamycheva S."/>
            <person name="Brunk B."/>
            <person name="Roos D."/>
            <person name="Caler E."/>
            <person name="Lorenzi H."/>
        </authorList>
    </citation>
    <scope>NUCLEOTIDE SEQUENCE</scope>
</reference>
<dbReference type="PANTHER" id="PTHR10585">
    <property type="entry name" value="ER LUMEN PROTEIN RETAINING RECEPTOR"/>
    <property type="match status" value="1"/>
</dbReference>
<dbReference type="AlphaFoldDB" id="A0A023BBF1"/>
<dbReference type="GeneID" id="22911125"/>
<keyword evidence="13" id="KW-1185">Reference proteome</keyword>
<dbReference type="EMBL" id="AFNH02000183">
    <property type="protein sequence ID" value="EZG79652.1"/>
    <property type="molecule type" value="Genomic_DNA"/>
</dbReference>
<dbReference type="GO" id="GO:0015031">
    <property type="term" value="P:protein transport"/>
    <property type="evidence" value="ECO:0007669"/>
    <property type="project" value="UniProtKB-KW"/>
</dbReference>
<evidence type="ECO:0000256" key="4">
    <source>
        <dbReference type="ARBA" id="ARBA00022692"/>
    </source>
</evidence>
<keyword evidence="9 11" id="KW-0472">Membrane</keyword>
<sequence>MLKSSSASAGGRGVGSWFQEHKTSINAWTGFALTVFIVFIFISDRDFSFLLTLSSLVSTFCFFMVAQKIEKQGNVKGVSIKMFECYLILLTCRLFSIIPFEGYLPYDRTGDWLYQLTEALSLCLCGTIVYMGRKRYNATYDANQDAFKHISWTFALYLEAVASLPQLYYFQKDVSPIGKHPLFFQKRVEPFTSHFLAGQCLAKILSFIFWVATYSELNDPSRKLKSFAGIWVIIGQVIQLILMGDFMYLYLKW</sequence>
<accession>A0A023BBF1</accession>
<dbReference type="GO" id="GO:0006621">
    <property type="term" value="P:protein retention in ER lumen"/>
    <property type="evidence" value="ECO:0007669"/>
    <property type="project" value="InterPro"/>
</dbReference>
<evidence type="ECO:0000256" key="8">
    <source>
        <dbReference type="ARBA" id="ARBA00022989"/>
    </source>
</evidence>
<keyword evidence="10 12" id="KW-0675">Receptor</keyword>
<feature type="transmembrane region" description="Helical" evidence="11">
    <location>
        <begin position="86"/>
        <end position="106"/>
    </location>
</feature>
<feature type="transmembrane region" description="Helical" evidence="11">
    <location>
        <begin position="227"/>
        <end position="251"/>
    </location>
</feature>
<evidence type="ECO:0000256" key="6">
    <source>
        <dbReference type="ARBA" id="ARBA00022892"/>
    </source>
</evidence>
<feature type="transmembrane region" description="Helical" evidence="11">
    <location>
        <begin position="48"/>
        <end position="66"/>
    </location>
</feature>
<dbReference type="RefSeq" id="XP_011134397.1">
    <property type="nucleotide sequence ID" value="XM_011136095.1"/>
</dbReference>
<evidence type="ECO:0000313" key="13">
    <source>
        <dbReference type="Proteomes" id="UP000019763"/>
    </source>
</evidence>
<dbReference type="Pfam" id="PF00810">
    <property type="entry name" value="ER_lumen_recept"/>
    <property type="match status" value="1"/>
</dbReference>
<dbReference type="GO" id="GO:0005789">
    <property type="term" value="C:endoplasmic reticulum membrane"/>
    <property type="evidence" value="ECO:0007669"/>
    <property type="project" value="UniProtKB-SubCell"/>
</dbReference>
<dbReference type="GO" id="GO:0016192">
    <property type="term" value="P:vesicle-mediated transport"/>
    <property type="evidence" value="ECO:0007669"/>
    <property type="project" value="UniProtKB-KW"/>
</dbReference>
<feature type="transmembrane region" description="Helical" evidence="11">
    <location>
        <begin position="25"/>
        <end position="42"/>
    </location>
</feature>
<dbReference type="VEuPathDB" id="CryptoDB:GNI_024750"/>
<evidence type="ECO:0000256" key="1">
    <source>
        <dbReference type="ARBA" id="ARBA00004477"/>
    </source>
</evidence>
<feature type="transmembrane region" description="Helical" evidence="11">
    <location>
        <begin position="112"/>
        <end position="131"/>
    </location>
</feature>
<evidence type="ECO:0000256" key="9">
    <source>
        <dbReference type="ARBA" id="ARBA00023136"/>
    </source>
</evidence>
<keyword evidence="3" id="KW-0813">Transport</keyword>
<evidence type="ECO:0000313" key="12">
    <source>
        <dbReference type="EMBL" id="EZG79652.1"/>
    </source>
</evidence>
<dbReference type="OrthoDB" id="7694678at2759"/>
<keyword evidence="4 11" id="KW-0812">Transmembrane</keyword>
<comment type="similarity">
    <text evidence="2">Belongs to the ERD2 family.</text>
</comment>
<protein>
    <submittedName>
        <fullName evidence="12">ER lumen protein retaining receptor</fullName>
    </submittedName>
</protein>
<evidence type="ECO:0000256" key="11">
    <source>
        <dbReference type="SAM" id="Phobius"/>
    </source>
</evidence>
<comment type="caution">
    <text evidence="12">The sequence shown here is derived from an EMBL/GenBank/DDBJ whole genome shotgun (WGS) entry which is preliminary data.</text>
</comment>
<proteinExistence type="inferred from homology"/>